<organism evidence="2 3">
    <name type="scientific">Colletotrichum orchidophilum</name>
    <dbReference type="NCBI Taxonomy" id="1209926"/>
    <lineage>
        <taxon>Eukaryota</taxon>
        <taxon>Fungi</taxon>
        <taxon>Dikarya</taxon>
        <taxon>Ascomycota</taxon>
        <taxon>Pezizomycotina</taxon>
        <taxon>Sordariomycetes</taxon>
        <taxon>Hypocreomycetidae</taxon>
        <taxon>Glomerellales</taxon>
        <taxon>Glomerellaceae</taxon>
        <taxon>Colletotrichum</taxon>
    </lineage>
</organism>
<dbReference type="Proteomes" id="UP000176998">
    <property type="component" value="Unassembled WGS sequence"/>
</dbReference>
<comment type="caution">
    <text evidence="2">The sequence shown here is derived from an EMBL/GenBank/DDBJ whole genome shotgun (WGS) entry which is preliminary data.</text>
</comment>
<feature type="signal peptide" evidence="1">
    <location>
        <begin position="1"/>
        <end position="17"/>
    </location>
</feature>
<evidence type="ECO:0000256" key="1">
    <source>
        <dbReference type="SAM" id="SignalP"/>
    </source>
</evidence>
<name>A0A1G4B0U4_9PEZI</name>
<dbReference type="RefSeq" id="XP_022472125.1">
    <property type="nucleotide sequence ID" value="XM_022621386.1"/>
</dbReference>
<dbReference type="OrthoDB" id="4848684at2759"/>
<accession>A0A1G4B0U4</accession>
<sequence>MYLRAFLLSLFLTTTLALPTAKVNKVFAPTPHETPVQDLGEDTGRIGVDNVDLSNLRVDPVRVIDKISSSPRMMPSPLTKRREVLREEEDGRINIAKEKRSHIQVDPVEVDVHIMRPSIHTMPSTKAAKVEEVQRETAKEEPDNAANAEPKPKYIPKSFRLDFASGGWFRQI</sequence>
<evidence type="ECO:0000313" key="2">
    <source>
        <dbReference type="EMBL" id="OHE94963.1"/>
    </source>
</evidence>
<dbReference type="EMBL" id="MJBS01000090">
    <property type="protein sequence ID" value="OHE94963.1"/>
    <property type="molecule type" value="Genomic_DNA"/>
</dbReference>
<dbReference type="GeneID" id="34562896"/>
<proteinExistence type="predicted"/>
<gene>
    <name evidence="2" type="ORF">CORC01_09757</name>
</gene>
<keyword evidence="1" id="KW-0732">Signal</keyword>
<feature type="chain" id="PRO_5009602355" evidence="1">
    <location>
        <begin position="18"/>
        <end position="172"/>
    </location>
</feature>
<protein>
    <submittedName>
        <fullName evidence="2">Uncharacterized protein</fullName>
    </submittedName>
</protein>
<evidence type="ECO:0000313" key="3">
    <source>
        <dbReference type="Proteomes" id="UP000176998"/>
    </source>
</evidence>
<keyword evidence="3" id="KW-1185">Reference proteome</keyword>
<dbReference type="AlphaFoldDB" id="A0A1G4B0U4"/>
<reference evidence="2 3" key="1">
    <citation type="submission" date="2016-09" db="EMBL/GenBank/DDBJ databases">
        <authorList>
            <person name="Capua I."/>
            <person name="De Benedictis P."/>
            <person name="Joannis T."/>
            <person name="Lombin L.H."/>
            <person name="Cattoli G."/>
        </authorList>
    </citation>
    <scope>NUCLEOTIDE SEQUENCE [LARGE SCALE GENOMIC DNA]</scope>
    <source>
        <strain evidence="2 3">IMI 309357</strain>
    </source>
</reference>